<accession>A0A931IU88</accession>
<dbReference type="InterPro" id="IPR050188">
    <property type="entry name" value="RluA_PseudoU_synthase"/>
</dbReference>
<dbReference type="GO" id="GO:0140098">
    <property type="term" value="F:catalytic activity, acting on RNA"/>
    <property type="evidence" value="ECO:0007669"/>
    <property type="project" value="UniProtKB-ARBA"/>
</dbReference>
<evidence type="ECO:0000313" key="2">
    <source>
        <dbReference type="EMBL" id="MBH9552850.1"/>
    </source>
</evidence>
<protein>
    <submittedName>
        <fullName evidence="2">RluA family pseudouridine synthase</fullName>
    </submittedName>
</protein>
<dbReference type="InterPro" id="IPR020103">
    <property type="entry name" value="PsdUridine_synth_cat_dom_sf"/>
</dbReference>
<dbReference type="Proteomes" id="UP000620139">
    <property type="component" value="Unassembled WGS sequence"/>
</dbReference>
<sequence length="204" mass="22952">MNALTLCHVDEEVIVIDKPAGLLSVPGRGEDKQDCAWARLQGPHPESLVVHRLDMATSGLLLFARNPQAQRRWSALFAERALLKDYVAVVHGELPWGPDWQRIDLPLIADWPNRPRQKVCAAQGKPSQTEWRRVPGWAPPGCSRLLLRPLTGRAHQLRVHLLSLGHPIVGDALYDPERPAERLLLHAQTLEWPAHLRVHAPCPF</sequence>
<dbReference type="PANTHER" id="PTHR21600:SF89">
    <property type="entry name" value="RIBOSOMAL LARGE SUBUNIT PSEUDOURIDINE SYNTHASE A"/>
    <property type="match status" value="1"/>
</dbReference>
<keyword evidence="3" id="KW-1185">Reference proteome</keyword>
<feature type="domain" description="Pseudouridine synthase RsuA/RluA-like" evidence="1">
    <location>
        <begin position="13"/>
        <end position="162"/>
    </location>
</feature>
<dbReference type="GO" id="GO:0000455">
    <property type="term" value="P:enzyme-directed rRNA pseudouridine synthesis"/>
    <property type="evidence" value="ECO:0007669"/>
    <property type="project" value="TreeGrafter"/>
</dbReference>
<evidence type="ECO:0000259" key="1">
    <source>
        <dbReference type="Pfam" id="PF00849"/>
    </source>
</evidence>
<dbReference type="RefSeq" id="WP_198100468.1">
    <property type="nucleotide sequence ID" value="NZ_JAEDAL010000003.1"/>
</dbReference>
<name>A0A931IU88_9BURK</name>
<dbReference type="InterPro" id="IPR006145">
    <property type="entry name" value="PsdUridine_synth_RsuA/RluA"/>
</dbReference>
<proteinExistence type="predicted"/>
<organism evidence="2 3">
    <name type="scientific">Inhella gelatinilytica</name>
    <dbReference type="NCBI Taxonomy" id="2795030"/>
    <lineage>
        <taxon>Bacteria</taxon>
        <taxon>Pseudomonadati</taxon>
        <taxon>Pseudomonadota</taxon>
        <taxon>Betaproteobacteria</taxon>
        <taxon>Burkholderiales</taxon>
        <taxon>Sphaerotilaceae</taxon>
        <taxon>Inhella</taxon>
    </lineage>
</organism>
<gene>
    <name evidence="2" type="ORF">I7X43_08280</name>
</gene>
<evidence type="ECO:0000313" key="3">
    <source>
        <dbReference type="Proteomes" id="UP000620139"/>
    </source>
</evidence>
<dbReference type="AlphaFoldDB" id="A0A931IU88"/>
<dbReference type="CDD" id="cd02869">
    <property type="entry name" value="PseudoU_synth_RluA_like"/>
    <property type="match status" value="1"/>
</dbReference>
<reference evidence="2" key="1">
    <citation type="submission" date="2020-12" db="EMBL/GenBank/DDBJ databases">
        <title>The genome sequence of Inhella sp. 4Y17.</title>
        <authorList>
            <person name="Liu Y."/>
        </authorList>
    </citation>
    <scope>NUCLEOTIDE SEQUENCE</scope>
    <source>
        <strain evidence="2">4Y10</strain>
    </source>
</reference>
<dbReference type="Pfam" id="PF00849">
    <property type="entry name" value="PseudoU_synth_2"/>
    <property type="match status" value="1"/>
</dbReference>
<dbReference type="EMBL" id="JAEDAL010000003">
    <property type="protein sequence ID" value="MBH9552850.1"/>
    <property type="molecule type" value="Genomic_DNA"/>
</dbReference>
<dbReference type="PANTHER" id="PTHR21600">
    <property type="entry name" value="MITOCHONDRIAL RNA PSEUDOURIDINE SYNTHASE"/>
    <property type="match status" value="1"/>
</dbReference>
<dbReference type="PROSITE" id="PS01129">
    <property type="entry name" value="PSI_RLU"/>
    <property type="match status" value="1"/>
</dbReference>
<dbReference type="InterPro" id="IPR006224">
    <property type="entry name" value="PsdUridine_synth_RluA-like_CS"/>
</dbReference>
<comment type="caution">
    <text evidence="2">The sequence shown here is derived from an EMBL/GenBank/DDBJ whole genome shotgun (WGS) entry which is preliminary data.</text>
</comment>
<dbReference type="GO" id="GO:0009982">
    <property type="term" value="F:pseudouridine synthase activity"/>
    <property type="evidence" value="ECO:0007669"/>
    <property type="project" value="InterPro"/>
</dbReference>
<dbReference type="Gene3D" id="3.30.2350.10">
    <property type="entry name" value="Pseudouridine synthase"/>
    <property type="match status" value="1"/>
</dbReference>
<dbReference type="GO" id="GO:0003723">
    <property type="term" value="F:RNA binding"/>
    <property type="evidence" value="ECO:0007669"/>
    <property type="project" value="InterPro"/>
</dbReference>
<dbReference type="SUPFAM" id="SSF55120">
    <property type="entry name" value="Pseudouridine synthase"/>
    <property type="match status" value="1"/>
</dbReference>